<accession>A0A6S7HX04</accession>
<gene>
    <name evidence="2" type="ORF">PACLA_8A063698</name>
</gene>
<reference evidence="2" key="1">
    <citation type="submission" date="2020-04" db="EMBL/GenBank/DDBJ databases">
        <authorList>
            <person name="Alioto T."/>
            <person name="Alioto T."/>
            <person name="Gomez Garrido J."/>
        </authorList>
    </citation>
    <scope>NUCLEOTIDE SEQUENCE</scope>
    <source>
        <strain evidence="2">A484AB</strain>
    </source>
</reference>
<protein>
    <submittedName>
        <fullName evidence="2">Partial</fullName>
    </submittedName>
</protein>
<feature type="non-terminal residue" evidence="2">
    <location>
        <position position="1"/>
    </location>
</feature>
<evidence type="ECO:0000256" key="1">
    <source>
        <dbReference type="SAM" id="MobiDB-lite"/>
    </source>
</evidence>
<dbReference type="AlphaFoldDB" id="A0A6S7HX04"/>
<organism evidence="2 3">
    <name type="scientific">Paramuricea clavata</name>
    <name type="common">Red gorgonian</name>
    <name type="synonym">Violescent sea-whip</name>
    <dbReference type="NCBI Taxonomy" id="317549"/>
    <lineage>
        <taxon>Eukaryota</taxon>
        <taxon>Metazoa</taxon>
        <taxon>Cnidaria</taxon>
        <taxon>Anthozoa</taxon>
        <taxon>Octocorallia</taxon>
        <taxon>Malacalcyonacea</taxon>
        <taxon>Plexauridae</taxon>
        <taxon>Paramuricea</taxon>
    </lineage>
</organism>
<feature type="region of interest" description="Disordered" evidence="1">
    <location>
        <begin position="57"/>
        <end position="90"/>
    </location>
</feature>
<feature type="compositionally biased region" description="Polar residues" evidence="1">
    <location>
        <begin position="77"/>
        <end position="90"/>
    </location>
</feature>
<evidence type="ECO:0000313" key="2">
    <source>
        <dbReference type="EMBL" id="CAB4009257.1"/>
    </source>
</evidence>
<dbReference type="Proteomes" id="UP001152795">
    <property type="component" value="Unassembled WGS sequence"/>
</dbReference>
<comment type="caution">
    <text evidence="2">The sequence shown here is derived from an EMBL/GenBank/DDBJ whole genome shotgun (WGS) entry which is preliminary data.</text>
</comment>
<sequence>TYKRQQTQGYNKRHRATCLSDLSPGETVWLPEMSSPAVVVSKSPEPRSYIVQTEKGTVRRNRRQVVPSPKEPVMRESQPTNESTSENISCPNIKTGDVTFATRFVAAYMFLKVKGSHPLTYQHLTLQMFESAKRNEGMVDQNIFKTAKRNSDLFSVLVFEAIRKYIYPTRYRQIIETESVHILLPNKQKWISEDQKHSSNVARVHNQKKRSREVAMRGCQCMQKLLDRSNSSQIEYEKQQQSSSEQEHVCQDIATTTTHKLANGVQVFALHLKKTIVYDWALEHLVYVGQQYITSSGI</sequence>
<keyword evidence="3" id="KW-1185">Reference proteome</keyword>
<dbReference type="EMBL" id="CACRXK020006390">
    <property type="protein sequence ID" value="CAB4009257.1"/>
    <property type="molecule type" value="Genomic_DNA"/>
</dbReference>
<evidence type="ECO:0000313" key="3">
    <source>
        <dbReference type="Proteomes" id="UP001152795"/>
    </source>
</evidence>
<name>A0A6S7HX04_PARCT</name>
<proteinExistence type="predicted"/>